<evidence type="ECO:0000313" key="4">
    <source>
        <dbReference type="Proteomes" id="UP000813444"/>
    </source>
</evidence>
<name>A0A8K0SF45_9HYPO</name>
<feature type="compositionally biased region" description="Basic and acidic residues" evidence="1">
    <location>
        <begin position="84"/>
        <end position="98"/>
    </location>
</feature>
<organism evidence="2 4">
    <name type="scientific">Stachybotrys elegans</name>
    <dbReference type="NCBI Taxonomy" id="80388"/>
    <lineage>
        <taxon>Eukaryota</taxon>
        <taxon>Fungi</taxon>
        <taxon>Dikarya</taxon>
        <taxon>Ascomycota</taxon>
        <taxon>Pezizomycotina</taxon>
        <taxon>Sordariomycetes</taxon>
        <taxon>Hypocreomycetidae</taxon>
        <taxon>Hypocreales</taxon>
        <taxon>Stachybotryaceae</taxon>
        <taxon>Stachybotrys</taxon>
    </lineage>
</organism>
<evidence type="ECO:0000313" key="3">
    <source>
        <dbReference type="EMBL" id="KAH7303125.1"/>
    </source>
</evidence>
<dbReference type="AlphaFoldDB" id="A0A8K0SF45"/>
<accession>A0A8K0SF45</accession>
<reference evidence="2" key="1">
    <citation type="journal article" date="2021" name="Nat. Commun.">
        <title>Genetic determinants of endophytism in the Arabidopsis root mycobiome.</title>
        <authorList>
            <person name="Mesny F."/>
            <person name="Miyauchi S."/>
            <person name="Thiergart T."/>
            <person name="Pickel B."/>
            <person name="Atanasova L."/>
            <person name="Karlsson M."/>
            <person name="Huettel B."/>
            <person name="Barry K.W."/>
            <person name="Haridas S."/>
            <person name="Chen C."/>
            <person name="Bauer D."/>
            <person name="Andreopoulos W."/>
            <person name="Pangilinan J."/>
            <person name="LaButti K."/>
            <person name="Riley R."/>
            <person name="Lipzen A."/>
            <person name="Clum A."/>
            <person name="Drula E."/>
            <person name="Henrissat B."/>
            <person name="Kohler A."/>
            <person name="Grigoriev I.V."/>
            <person name="Martin F.M."/>
            <person name="Hacquard S."/>
        </authorList>
    </citation>
    <scope>NUCLEOTIDE SEQUENCE</scope>
    <source>
        <strain evidence="2">MPI-CAGE-CH-0235</strain>
    </source>
</reference>
<evidence type="ECO:0000313" key="2">
    <source>
        <dbReference type="EMBL" id="KAH7303001.1"/>
    </source>
</evidence>
<feature type="region of interest" description="Disordered" evidence="1">
    <location>
        <begin position="84"/>
        <end position="105"/>
    </location>
</feature>
<evidence type="ECO:0000256" key="1">
    <source>
        <dbReference type="SAM" id="MobiDB-lite"/>
    </source>
</evidence>
<proteinExistence type="predicted"/>
<gene>
    <name evidence="3" type="ORF">B0I35DRAFT_447198</name>
    <name evidence="2" type="ORF">B0I35DRAFT_447503</name>
</gene>
<dbReference type="EMBL" id="JAGPNK010000043">
    <property type="protein sequence ID" value="KAH7303001.1"/>
    <property type="molecule type" value="Genomic_DNA"/>
</dbReference>
<keyword evidence="4" id="KW-1185">Reference proteome</keyword>
<comment type="caution">
    <text evidence="2">The sequence shown here is derived from an EMBL/GenBank/DDBJ whole genome shotgun (WGS) entry which is preliminary data.</text>
</comment>
<protein>
    <submittedName>
        <fullName evidence="2">Uncharacterized protein</fullName>
    </submittedName>
</protein>
<dbReference type="EMBL" id="JAGPNK010000039">
    <property type="protein sequence ID" value="KAH7303125.1"/>
    <property type="molecule type" value="Genomic_DNA"/>
</dbReference>
<sequence length="153" mass="17534">MSASQPPLEGIFPLPPESGSKRTANDTLQRFPPKKGRTSTSSFSIEPPKPLSINSALQSRERLYVHPLHWGARHLELLGVEFREEARQESQPSDDKLRKELKRNKHRQASTEAIEIKCIRRAVYLLRDELGDKASAIRYLLDVHGIRHINYTE</sequence>
<feature type="region of interest" description="Disordered" evidence="1">
    <location>
        <begin position="1"/>
        <end position="51"/>
    </location>
</feature>
<dbReference type="Proteomes" id="UP000813444">
    <property type="component" value="Unassembled WGS sequence"/>
</dbReference>